<proteinExistence type="predicted"/>
<evidence type="ECO:0000313" key="3">
    <source>
        <dbReference type="Proteomes" id="UP001651690"/>
    </source>
</evidence>
<keyword evidence="3" id="KW-1185">Reference proteome</keyword>
<sequence length="142" mass="14827">MTVGVFAWLVVLLVVAVVASGALFAVALARRSRGQLAVGTEALPGMPTGAPLEWAGQHTPEAKMHRRLIGLAQTVAALPLGDATAIERQVAVQHKIQELDRRLISFAVAPEPARREAVDGLEPEVADAEAEVGTLAVDPGLA</sequence>
<accession>A0ABT1M486</accession>
<comment type="caution">
    <text evidence="2">The sequence shown here is derived from an EMBL/GenBank/DDBJ whole genome shotgun (WGS) entry which is preliminary data.</text>
</comment>
<evidence type="ECO:0000313" key="2">
    <source>
        <dbReference type="EMBL" id="MCP9273963.1"/>
    </source>
</evidence>
<reference evidence="2 3" key="1">
    <citation type="submission" date="2022-06" db="EMBL/GenBank/DDBJ databases">
        <title>Mycolicibacterium sp. CAU 1645 isolated from seawater.</title>
        <authorList>
            <person name="Kim W."/>
        </authorList>
    </citation>
    <scope>NUCLEOTIDE SEQUENCE [LARGE SCALE GENOMIC DNA]</scope>
    <source>
        <strain evidence="2 3">CAU 1645</strain>
    </source>
</reference>
<dbReference type="EMBL" id="JANDBD010000007">
    <property type="protein sequence ID" value="MCP9273963.1"/>
    <property type="molecule type" value="Genomic_DNA"/>
</dbReference>
<dbReference type="RefSeq" id="WP_255061301.1">
    <property type="nucleotide sequence ID" value="NZ_JANDBD010000007.1"/>
</dbReference>
<protein>
    <submittedName>
        <fullName evidence="2">Uncharacterized protein</fullName>
    </submittedName>
</protein>
<evidence type="ECO:0000256" key="1">
    <source>
        <dbReference type="SAM" id="Phobius"/>
    </source>
</evidence>
<name>A0ABT1M486_9MYCO</name>
<organism evidence="2 3">
    <name type="scientific">Mycolicibacterium arenosum</name>
    <dbReference type="NCBI Taxonomy" id="2952157"/>
    <lineage>
        <taxon>Bacteria</taxon>
        <taxon>Bacillati</taxon>
        <taxon>Actinomycetota</taxon>
        <taxon>Actinomycetes</taxon>
        <taxon>Mycobacteriales</taxon>
        <taxon>Mycobacteriaceae</taxon>
        <taxon>Mycolicibacterium</taxon>
    </lineage>
</organism>
<gene>
    <name evidence="2" type="ORF">NM203_17375</name>
</gene>
<dbReference type="Proteomes" id="UP001651690">
    <property type="component" value="Unassembled WGS sequence"/>
</dbReference>
<keyword evidence="1" id="KW-0812">Transmembrane</keyword>
<keyword evidence="1" id="KW-1133">Transmembrane helix</keyword>
<feature type="transmembrane region" description="Helical" evidence="1">
    <location>
        <begin position="6"/>
        <end position="29"/>
    </location>
</feature>
<keyword evidence="1" id="KW-0472">Membrane</keyword>